<evidence type="ECO:0000256" key="5">
    <source>
        <dbReference type="ARBA" id="ARBA00023125"/>
    </source>
</evidence>
<keyword evidence="4" id="KW-0805">Transcription regulation</keyword>
<keyword evidence="6" id="KW-0804">Transcription</keyword>
<dbReference type="GO" id="GO:0000981">
    <property type="term" value="F:DNA-binding transcription factor activity, RNA polymerase II-specific"/>
    <property type="evidence" value="ECO:0007669"/>
    <property type="project" value="UniProtKB-ARBA"/>
</dbReference>
<dbReference type="Gene3D" id="1.10.150.50">
    <property type="entry name" value="Transcription Factor, Ets-1"/>
    <property type="match status" value="1"/>
</dbReference>
<keyword evidence="5" id="KW-0238">DNA-binding</keyword>
<accession>A0A974DMB3</accession>
<dbReference type="GO" id="GO:0000977">
    <property type="term" value="F:RNA polymerase II transcription regulatory region sequence-specific DNA binding"/>
    <property type="evidence" value="ECO:0007669"/>
    <property type="project" value="UniProtKB-ARBA"/>
</dbReference>
<evidence type="ECO:0000256" key="3">
    <source>
        <dbReference type="ARBA" id="ARBA00022491"/>
    </source>
</evidence>
<comment type="subcellular location">
    <subcellularLocation>
        <location evidence="1">Nucleus</location>
    </subcellularLocation>
</comment>
<dbReference type="Pfam" id="PF02198">
    <property type="entry name" value="SAM_PNT"/>
    <property type="match status" value="1"/>
</dbReference>
<protein>
    <recommendedName>
        <fullName evidence="9">PNT domain-containing protein</fullName>
    </recommendedName>
</protein>
<dbReference type="Proteomes" id="UP000694892">
    <property type="component" value="Chromosome 2L"/>
</dbReference>
<feature type="domain" description="PNT" evidence="9">
    <location>
        <begin position="44"/>
        <end position="128"/>
    </location>
</feature>
<name>A0A974DMB3_XENLA</name>
<dbReference type="SUPFAM" id="SSF47769">
    <property type="entry name" value="SAM/Pointed domain"/>
    <property type="match status" value="1"/>
</dbReference>
<evidence type="ECO:0000256" key="8">
    <source>
        <dbReference type="SAM" id="MobiDB-lite"/>
    </source>
</evidence>
<evidence type="ECO:0000256" key="7">
    <source>
        <dbReference type="ARBA" id="ARBA00023242"/>
    </source>
</evidence>
<evidence type="ECO:0000313" key="11">
    <source>
        <dbReference type="Proteomes" id="UP000694892"/>
    </source>
</evidence>
<dbReference type="AlphaFoldDB" id="A0A974DMB3"/>
<sequence length="292" mass="33179">MSGNGNAQSSYRNEARLQASLSSTVSLLEGSTYSLTDTDFSLIEDVIEDMIFKVPGSLRIHPSLWSKDDVIEWLRWAEKECSLRRTDDKKFVMNGKALCILTKEDFKKRSPSSGDVLYELLKHIKTHRKALVNHPFISKSLINMDYLQLHKGPKRGVTAPSPGHVWGNPSEGVLPSPSTKDTDRRNTDILKKKTQTKSHTADIIRCHSKSQDFPVTDAQQGPLNLSHRLHRLPESENRNEYSAAHVEKPRTELMNKKYGFRGHGEPFLLESIRKISFHTHEQSRTENIPLGI</sequence>
<evidence type="ECO:0000256" key="6">
    <source>
        <dbReference type="ARBA" id="ARBA00023163"/>
    </source>
</evidence>
<dbReference type="InterPro" id="IPR003118">
    <property type="entry name" value="Pointed_dom"/>
</dbReference>
<gene>
    <name evidence="10" type="ORF">XELAEV_18011995mg</name>
</gene>
<dbReference type="EMBL" id="CM004468">
    <property type="protein sequence ID" value="OCT94327.1"/>
    <property type="molecule type" value="Genomic_DNA"/>
</dbReference>
<comment type="similarity">
    <text evidence="2">Belongs to the ETS family.</text>
</comment>
<feature type="region of interest" description="Disordered" evidence="8">
    <location>
        <begin position="160"/>
        <end position="184"/>
    </location>
</feature>
<evidence type="ECO:0000313" key="10">
    <source>
        <dbReference type="EMBL" id="OCT94327.1"/>
    </source>
</evidence>
<proteinExistence type="inferred from homology"/>
<dbReference type="FunFam" id="1.10.150.50:FF:000030">
    <property type="entry name" value="transcription factor ETV6"/>
    <property type="match status" value="1"/>
</dbReference>
<evidence type="ECO:0000256" key="1">
    <source>
        <dbReference type="ARBA" id="ARBA00004123"/>
    </source>
</evidence>
<evidence type="ECO:0000256" key="4">
    <source>
        <dbReference type="ARBA" id="ARBA00023015"/>
    </source>
</evidence>
<dbReference type="InterPro" id="IPR013761">
    <property type="entry name" value="SAM/pointed_sf"/>
</dbReference>
<dbReference type="OMA" id="KPRTELM"/>
<organism evidence="10 11">
    <name type="scientific">Xenopus laevis</name>
    <name type="common">African clawed frog</name>
    <dbReference type="NCBI Taxonomy" id="8355"/>
    <lineage>
        <taxon>Eukaryota</taxon>
        <taxon>Metazoa</taxon>
        <taxon>Chordata</taxon>
        <taxon>Craniata</taxon>
        <taxon>Vertebrata</taxon>
        <taxon>Euteleostomi</taxon>
        <taxon>Amphibia</taxon>
        <taxon>Batrachia</taxon>
        <taxon>Anura</taxon>
        <taxon>Pipoidea</taxon>
        <taxon>Pipidae</taxon>
        <taxon>Xenopodinae</taxon>
        <taxon>Xenopus</taxon>
        <taxon>Xenopus</taxon>
    </lineage>
</organism>
<keyword evidence="7" id="KW-0539">Nucleus</keyword>
<keyword evidence="3" id="KW-0678">Repressor</keyword>
<dbReference type="GO" id="GO:0005634">
    <property type="term" value="C:nucleus"/>
    <property type="evidence" value="ECO:0007669"/>
    <property type="project" value="UniProtKB-SubCell"/>
</dbReference>
<dbReference type="PROSITE" id="PS51433">
    <property type="entry name" value="PNT"/>
    <property type="match status" value="1"/>
</dbReference>
<dbReference type="SMART" id="SM00251">
    <property type="entry name" value="SAM_PNT"/>
    <property type="match status" value="1"/>
</dbReference>
<evidence type="ECO:0000259" key="9">
    <source>
        <dbReference type="PROSITE" id="PS51433"/>
    </source>
</evidence>
<evidence type="ECO:0000256" key="2">
    <source>
        <dbReference type="ARBA" id="ARBA00005562"/>
    </source>
</evidence>
<reference evidence="11" key="1">
    <citation type="journal article" date="2016" name="Nature">
        <title>Genome evolution in the allotetraploid frog Xenopus laevis.</title>
        <authorList>
            <person name="Session A.M."/>
            <person name="Uno Y."/>
            <person name="Kwon T."/>
            <person name="Chapman J.A."/>
            <person name="Toyoda A."/>
            <person name="Takahashi S."/>
            <person name="Fukui A."/>
            <person name="Hikosaka A."/>
            <person name="Suzuki A."/>
            <person name="Kondo M."/>
            <person name="van Heeringen S.J."/>
            <person name="Quigley I."/>
            <person name="Heinz S."/>
            <person name="Ogino H."/>
            <person name="Ochi H."/>
            <person name="Hellsten U."/>
            <person name="Lyons J.B."/>
            <person name="Simakov O."/>
            <person name="Putnam N."/>
            <person name="Stites J."/>
            <person name="Kuroki Y."/>
            <person name="Tanaka T."/>
            <person name="Michiue T."/>
            <person name="Watanabe M."/>
            <person name="Bogdanovic O."/>
            <person name="Lister R."/>
            <person name="Georgiou G."/>
            <person name="Paranjpe S.S."/>
            <person name="van Kruijsbergen I."/>
            <person name="Shu S."/>
            <person name="Carlson J."/>
            <person name="Kinoshita T."/>
            <person name="Ohta Y."/>
            <person name="Mawaribuchi S."/>
            <person name="Jenkins J."/>
            <person name="Grimwood J."/>
            <person name="Schmutz J."/>
            <person name="Mitros T."/>
            <person name="Mozaffari S.V."/>
            <person name="Suzuki Y."/>
            <person name="Haramoto Y."/>
            <person name="Yamamoto T.S."/>
            <person name="Takagi C."/>
            <person name="Heald R."/>
            <person name="Miller K."/>
            <person name="Haudenschild C."/>
            <person name="Kitzman J."/>
            <person name="Nakayama T."/>
            <person name="Izutsu Y."/>
            <person name="Robert J."/>
            <person name="Fortriede J."/>
            <person name="Burns K."/>
            <person name="Lotay V."/>
            <person name="Karimi K."/>
            <person name="Yasuoka Y."/>
            <person name="Dichmann D.S."/>
            <person name="Flajnik M.F."/>
            <person name="Houston D.W."/>
            <person name="Shendure J."/>
            <person name="DuPasquier L."/>
            <person name="Vize P.D."/>
            <person name="Zorn A.M."/>
            <person name="Ito M."/>
            <person name="Marcotte E.M."/>
            <person name="Wallingford J.B."/>
            <person name="Ito Y."/>
            <person name="Asashima M."/>
            <person name="Ueno N."/>
            <person name="Matsuda Y."/>
            <person name="Veenstra G.J."/>
            <person name="Fujiyama A."/>
            <person name="Harland R.M."/>
            <person name="Taira M."/>
            <person name="Rokhsar D.S."/>
        </authorList>
    </citation>
    <scope>NUCLEOTIDE SEQUENCE [LARGE SCALE GENOMIC DNA]</scope>
    <source>
        <strain evidence="11">J</strain>
    </source>
</reference>